<evidence type="ECO:0000313" key="1">
    <source>
        <dbReference type="EMBL" id="CAG8682673.1"/>
    </source>
</evidence>
<dbReference type="EMBL" id="CAJVPW010018629">
    <property type="protein sequence ID" value="CAG8682673.1"/>
    <property type="molecule type" value="Genomic_DNA"/>
</dbReference>
<sequence>EDSRESMDPFSVDLHKFYSAKQWKAVHNLVQLIGFKDIDDTNILSEDALLLFGFKTRAKGISDLNATIKFINAILSNWCGYTIRSGATYGFVTQEEITAIKVNNSKYFPIGPILPLYKSELIDETQDLFDSISITNNITSECTKHEVSDLSNNEIDEKDLFLEMPAQYDAEHKKNSSQDICHVNITTFEANAYEKEISDFLISLSSEFLIKSESDMNMLIFYLQQKFQMSREKLEQ</sequence>
<name>A0ACA9P0Y8_9GLOM</name>
<proteinExistence type="predicted"/>
<accession>A0ACA9P0Y8</accession>
<comment type="caution">
    <text evidence="1">The sequence shown here is derived from an EMBL/GenBank/DDBJ whole genome shotgun (WGS) entry which is preliminary data.</text>
</comment>
<dbReference type="Proteomes" id="UP000789366">
    <property type="component" value="Unassembled WGS sequence"/>
</dbReference>
<organism evidence="1 2">
    <name type="scientific">Cetraspora pellucida</name>
    <dbReference type="NCBI Taxonomy" id="1433469"/>
    <lineage>
        <taxon>Eukaryota</taxon>
        <taxon>Fungi</taxon>
        <taxon>Fungi incertae sedis</taxon>
        <taxon>Mucoromycota</taxon>
        <taxon>Glomeromycotina</taxon>
        <taxon>Glomeromycetes</taxon>
        <taxon>Diversisporales</taxon>
        <taxon>Gigasporaceae</taxon>
        <taxon>Cetraspora</taxon>
    </lineage>
</organism>
<protein>
    <submittedName>
        <fullName evidence="1">17353_t:CDS:1</fullName>
    </submittedName>
</protein>
<evidence type="ECO:0000313" key="2">
    <source>
        <dbReference type="Proteomes" id="UP000789366"/>
    </source>
</evidence>
<gene>
    <name evidence="1" type="ORF">SPELUC_LOCUS10243</name>
</gene>
<keyword evidence="2" id="KW-1185">Reference proteome</keyword>
<feature type="non-terminal residue" evidence="1">
    <location>
        <position position="1"/>
    </location>
</feature>
<reference evidence="1" key="1">
    <citation type="submission" date="2021-06" db="EMBL/GenBank/DDBJ databases">
        <authorList>
            <person name="Kallberg Y."/>
            <person name="Tangrot J."/>
            <person name="Rosling A."/>
        </authorList>
    </citation>
    <scope>NUCLEOTIDE SEQUENCE</scope>
    <source>
        <strain evidence="1">28 12/20/2015</strain>
    </source>
</reference>